<evidence type="ECO:0000313" key="1">
    <source>
        <dbReference type="EMBL" id="JAH27153.1"/>
    </source>
</evidence>
<organism evidence="1">
    <name type="scientific">Anguilla anguilla</name>
    <name type="common">European freshwater eel</name>
    <name type="synonym">Muraena anguilla</name>
    <dbReference type="NCBI Taxonomy" id="7936"/>
    <lineage>
        <taxon>Eukaryota</taxon>
        <taxon>Metazoa</taxon>
        <taxon>Chordata</taxon>
        <taxon>Craniata</taxon>
        <taxon>Vertebrata</taxon>
        <taxon>Euteleostomi</taxon>
        <taxon>Actinopterygii</taxon>
        <taxon>Neopterygii</taxon>
        <taxon>Teleostei</taxon>
        <taxon>Anguilliformes</taxon>
        <taxon>Anguillidae</taxon>
        <taxon>Anguilla</taxon>
    </lineage>
</organism>
<proteinExistence type="predicted"/>
<reference evidence="1" key="2">
    <citation type="journal article" date="2015" name="Fish Shellfish Immunol.">
        <title>Early steps in the European eel (Anguilla anguilla)-Vibrio vulnificus interaction in the gills: Role of the RtxA13 toxin.</title>
        <authorList>
            <person name="Callol A."/>
            <person name="Pajuelo D."/>
            <person name="Ebbesson L."/>
            <person name="Teles M."/>
            <person name="MacKenzie S."/>
            <person name="Amaro C."/>
        </authorList>
    </citation>
    <scope>NUCLEOTIDE SEQUENCE</scope>
</reference>
<accession>A0A0E9RFM5</accession>
<protein>
    <submittedName>
        <fullName evidence="1">Uncharacterized protein</fullName>
    </submittedName>
</protein>
<dbReference type="AlphaFoldDB" id="A0A0E9RFM5"/>
<reference evidence="1" key="1">
    <citation type="submission" date="2014-11" db="EMBL/GenBank/DDBJ databases">
        <authorList>
            <person name="Amaro Gonzalez C."/>
        </authorList>
    </citation>
    <scope>NUCLEOTIDE SEQUENCE</scope>
</reference>
<name>A0A0E9RFM5_ANGAN</name>
<dbReference type="EMBL" id="GBXM01081424">
    <property type="protein sequence ID" value="JAH27153.1"/>
    <property type="molecule type" value="Transcribed_RNA"/>
</dbReference>
<sequence>MILKQQHQTIYSGMKFAPKKLQRLHSSWSTSQFHNSAQMIR</sequence>